<protein>
    <submittedName>
        <fullName evidence="2">[Protein-PII] uridylyltransferase / [Protein-PII]-UMP uridylyl-removing enzyme</fullName>
        <ecNumber evidence="2">2.7.7.59</ecNumber>
    </submittedName>
</protein>
<dbReference type="EC" id="2.7.7.59" evidence="2"/>
<dbReference type="AlphaFoldDB" id="A0A6J4HL50"/>
<accession>A0A6J4HL50</accession>
<feature type="region of interest" description="Disordered" evidence="1">
    <location>
        <begin position="82"/>
        <end position="406"/>
    </location>
</feature>
<reference evidence="2" key="1">
    <citation type="submission" date="2020-02" db="EMBL/GenBank/DDBJ databases">
        <authorList>
            <person name="Meier V. D."/>
        </authorList>
    </citation>
    <scope>NUCLEOTIDE SEQUENCE</scope>
    <source>
        <strain evidence="2">AVDCRST_MAG08</strain>
    </source>
</reference>
<feature type="region of interest" description="Disordered" evidence="1">
    <location>
        <begin position="1"/>
        <end position="67"/>
    </location>
</feature>
<proteinExistence type="predicted"/>
<keyword evidence="2" id="KW-0548">Nucleotidyltransferase</keyword>
<keyword evidence="2" id="KW-0808">Transferase</keyword>
<evidence type="ECO:0000256" key="1">
    <source>
        <dbReference type="SAM" id="MobiDB-lite"/>
    </source>
</evidence>
<gene>
    <name evidence="2" type="ORF">AVDCRST_MAG08-802</name>
</gene>
<dbReference type="EMBL" id="CADCTG010000097">
    <property type="protein sequence ID" value="CAA9226338.1"/>
    <property type="molecule type" value="Genomic_DNA"/>
</dbReference>
<organism evidence="2">
    <name type="scientific">uncultured Acetobacteraceae bacterium</name>
    <dbReference type="NCBI Taxonomy" id="169975"/>
    <lineage>
        <taxon>Bacteria</taxon>
        <taxon>Pseudomonadati</taxon>
        <taxon>Pseudomonadota</taxon>
        <taxon>Alphaproteobacteria</taxon>
        <taxon>Acetobacterales</taxon>
        <taxon>Acetobacteraceae</taxon>
        <taxon>environmental samples</taxon>
    </lineage>
</organism>
<feature type="compositionally biased region" description="Basic residues" evidence="1">
    <location>
        <begin position="281"/>
        <end position="293"/>
    </location>
</feature>
<feature type="compositionally biased region" description="Gly residues" evidence="1">
    <location>
        <begin position="386"/>
        <end position="406"/>
    </location>
</feature>
<feature type="non-terminal residue" evidence="2">
    <location>
        <position position="406"/>
    </location>
</feature>
<dbReference type="GO" id="GO:0008773">
    <property type="term" value="F:[protein-PII] uridylyltransferase activity"/>
    <property type="evidence" value="ECO:0007669"/>
    <property type="project" value="UniProtKB-EC"/>
</dbReference>
<feature type="compositionally biased region" description="Basic and acidic residues" evidence="1">
    <location>
        <begin position="28"/>
        <end position="43"/>
    </location>
</feature>
<feature type="compositionally biased region" description="Low complexity" evidence="1">
    <location>
        <begin position="145"/>
        <end position="160"/>
    </location>
</feature>
<feature type="compositionally biased region" description="Low complexity" evidence="1">
    <location>
        <begin position="9"/>
        <end position="20"/>
    </location>
</feature>
<feature type="compositionally biased region" description="Basic residues" evidence="1">
    <location>
        <begin position="121"/>
        <end position="134"/>
    </location>
</feature>
<name>A0A6J4HL50_9PROT</name>
<feature type="compositionally biased region" description="Basic residues" evidence="1">
    <location>
        <begin position="325"/>
        <end position="344"/>
    </location>
</feature>
<feature type="non-terminal residue" evidence="2">
    <location>
        <position position="1"/>
    </location>
</feature>
<sequence>EISGRPSRRAVGAPRAGAGRDQCGSARTGREADRARGRRRADAARSGAGPAAPPPRRHPGERAIGLRGAAALRLGRRALARVLGRRAHGRHPRLRGGHGPTGGPGARRRGTALRAGGDRRLRPRRAGPLLRHRPPVPDGRGAGRAGAAAGGVRPVPALGPGAEGGPRHPQRPRVHGGSGARHERAHRPGRCALPGGRAGGVRPLPGAVRPDPAGARPRPLPHRQAGGAHRPPRALRRQPLSGGAAREGGARRPARPPDPLLARALRLRHGADAGAGGAGQPRRRPAVRARGSRHPAGLEFPLDRAVPPPLRRRPCGGAADLRLPARGRRPHGLRAARPAGRRRALHEAPVPDGARRDPADPRAGAGDRARGAGGARRAPARRRGARGGGPRAGRRQAGGGAARARL</sequence>
<feature type="compositionally biased region" description="Basic and acidic residues" evidence="1">
    <location>
        <begin position="353"/>
        <end position="370"/>
    </location>
</feature>
<evidence type="ECO:0000313" key="2">
    <source>
        <dbReference type="EMBL" id="CAA9226338.1"/>
    </source>
</evidence>
<feature type="compositionally biased region" description="Basic residues" evidence="1">
    <location>
        <begin position="82"/>
        <end position="96"/>
    </location>
</feature>